<accession>A0AAE0VJZ2</accession>
<gene>
    <name evidence="1" type="ORF">CHS0354_017960</name>
</gene>
<dbReference type="Proteomes" id="UP001195483">
    <property type="component" value="Unassembled WGS sequence"/>
</dbReference>
<proteinExistence type="predicted"/>
<name>A0AAE0VJZ2_9BIVA</name>
<protein>
    <submittedName>
        <fullName evidence="1">Uncharacterized protein</fullName>
    </submittedName>
</protein>
<evidence type="ECO:0000313" key="2">
    <source>
        <dbReference type="Proteomes" id="UP001195483"/>
    </source>
</evidence>
<keyword evidence="2" id="KW-1185">Reference proteome</keyword>
<comment type="caution">
    <text evidence="1">The sequence shown here is derived from an EMBL/GenBank/DDBJ whole genome shotgun (WGS) entry which is preliminary data.</text>
</comment>
<sequence length="86" mass="10083">MSKPVVHVVRLYKSLTDRATAAITSTRYILRINFCLNFRRSLYYNQQSIRKEVKRCLEKQTTTFLNLVDILRACPYLQSELVPAQS</sequence>
<evidence type="ECO:0000313" key="1">
    <source>
        <dbReference type="EMBL" id="KAK3580679.1"/>
    </source>
</evidence>
<dbReference type="EMBL" id="JAEAOA010001107">
    <property type="protein sequence ID" value="KAK3580679.1"/>
    <property type="molecule type" value="Genomic_DNA"/>
</dbReference>
<reference evidence="1" key="2">
    <citation type="journal article" date="2021" name="Genome Biol. Evol.">
        <title>Developing a high-quality reference genome for a parasitic bivalve with doubly uniparental inheritance (Bivalvia: Unionida).</title>
        <authorList>
            <person name="Smith C.H."/>
        </authorList>
    </citation>
    <scope>NUCLEOTIDE SEQUENCE</scope>
    <source>
        <strain evidence="1">CHS0354</strain>
        <tissue evidence="1">Mantle</tissue>
    </source>
</reference>
<dbReference type="AlphaFoldDB" id="A0AAE0VJZ2"/>
<reference evidence="1" key="1">
    <citation type="journal article" date="2021" name="Genome Biol. Evol.">
        <title>A High-Quality Reference Genome for a Parasitic Bivalve with Doubly Uniparental Inheritance (Bivalvia: Unionida).</title>
        <authorList>
            <person name="Smith C.H."/>
        </authorList>
    </citation>
    <scope>NUCLEOTIDE SEQUENCE</scope>
    <source>
        <strain evidence="1">CHS0354</strain>
    </source>
</reference>
<organism evidence="1 2">
    <name type="scientific">Potamilus streckersoni</name>
    <dbReference type="NCBI Taxonomy" id="2493646"/>
    <lineage>
        <taxon>Eukaryota</taxon>
        <taxon>Metazoa</taxon>
        <taxon>Spiralia</taxon>
        <taxon>Lophotrochozoa</taxon>
        <taxon>Mollusca</taxon>
        <taxon>Bivalvia</taxon>
        <taxon>Autobranchia</taxon>
        <taxon>Heteroconchia</taxon>
        <taxon>Palaeoheterodonta</taxon>
        <taxon>Unionida</taxon>
        <taxon>Unionoidea</taxon>
        <taxon>Unionidae</taxon>
        <taxon>Ambleminae</taxon>
        <taxon>Lampsilini</taxon>
        <taxon>Potamilus</taxon>
    </lineage>
</organism>
<reference evidence="1" key="3">
    <citation type="submission" date="2023-05" db="EMBL/GenBank/DDBJ databases">
        <authorList>
            <person name="Smith C.H."/>
        </authorList>
    </citation>
    <scope>NUCLEOTIDE SEQUENCE</scope>
    <source>
        <strain evidence="1">CHS0354</strain>
        <tissue evidence="1">Mantle</tissue>
    </source>
</reference>